<dbReference type="Proteomes" id="UP000887577">
    <property type="component" value="Unplaced"/>
</dbReference>
<dbReference type="WBParaSite" id="PSU_v2.g13514.t1">
    <property type="protein sequence ID" value="PSU_v2.g13514.t1"/>
    <property type="gene ID" value="PSU_v2.g13514"/>
</dbReference>
<name>A0A914Y233_9BILA</name>
<evidence type="ECO:0000313" key="2">
    <source>
        <dbReference type="WBParaSite" id="PSU_v2.g13514.t1"/>
    </source>
</evidence>
<organism evidence="1 2">
    <name type="scientific">Panagrolaimus superbus</name>
    <dbReference type="NCBI Taxonomy" id="310955"/>
    <lineage>
        <taxon>Eukaryota</taxon>
        <taxon>Metazoa</taxon>
        <taxon>Ecdysozoa</taxon>
        <taxon>Nematoda</taxon>
        <taxon>Chromadorea</taxon>
        <taxon>Rhabditida</taxon>
        <taxon>Tylenchina</taxon>
        <taxon>Panagrolaimomorpha</taxon>
        <taxon>Panagrolaimoidea</taxon>
        <taxon>Panagrolaimidae</taxon>
        <taxon>Panagrolaimus</taxon>
    </lineage>
</organism>
<reference evidence="2" key="1">
    <citation type="submission" date="2022-11" db="UniProtKB">
        <authorList>
            <consortium name="WormBaseParasite"/>
        </authorList>
    </citation>
    <scope>IDENTIFICATION</scope>
</reference>
<dbReference type="AlphaFoldDB" id="A0A914Y233"/>
<accession>A0A914Y233</accession>
<sequence length="92" mass="10867">MATHLTEQNDRKARKMVADGVRPRTAHDIFFKKTADLGLDIGEYNKYRRQYSRWRGAYLPNCVPERFASDFRYLYPNLQLRMIAEAEALQLV</sequence>
<evidence type="ECO:0000313" key="1">
    <source>
        <dbReference type="Proteomes" id="UP000887577"/>
    </source>
</evidence>
<proteinExistence type="predicted"/>
<keyword evidence="1" id="KW-1185">Reference proteome</keyword>
<protein>
    <submittedName>
        <fullName evidence="2">Integrase</fullName>
    </submittedName>
</protein>